<keyword evidence="3" id="KW-1185">Reference proteome</keyword>
<dbReference type="InterPro" id="IPR050266">
    <property type="entry name" value="AB_hydrolase_sf"/>
</dbReference>
<dbReference type="SUPFAM" id="SSF53474">
    <property type="entry name" value="alpha/beta-Hydrolases"/>
    <property type="match status" value="1"/>
</dbReference>
<comment type="caution">
    <text evidence="2">The sequence shown here is derived from an EMBL/GenBank/DDBJ whole genome shotgun (WGS) entry which is preliminary data.</text>
</comment>
<keyword evidence="2" id="KW-0378">Hydrolase</keyword>
<evidence type="ECO:0000259" key="1">
    <source>
        <dbReference type="Pfam" id="PF00561"/>
    </source>
</evidence>
<accession>A0ABT3Q2E4</accession>
<sequence length="250" mass="28907">MKSLLLLHGALGNKNQLDPFAYHLDDYFDLYRLDFEGHGEAGPTGGPFRIEYFVENVLGYMDEHGIKKANIFGYSMGGYVALALANKYPESIHKIATLGTILQWNPEIAEQECHYLHPEKIKEKVPHFAEKLKERHLSGWERVVDRTRDMLEYLGMHPQIRKEDWKKIKSSVRFHVGDRDNTARIENTVEVYKKMDYSELAVLPKTGHPVSEVNIDVLIPSLLEFFEAARDKDTNERSRKIKGYGSERKN</sequence>
<dbReference type="GO" id="GO:0016787">
    <property type="term" value="F:hydrolase activity"/>
    <property type="evidence" value="ECO:0007669"/>
    <property type="project" value="UniProtKB-KW"/>
</dbReference>
<dbReference type="PANTHER" id="PTHR43798:SF5">
    <property type="entry name" value="MONOACYLGLYCEROL LIPASE ABHD6"/>
    <property type="match status" value="1"/>
</dbReference>
<evidence type="ECO:0000313" key="3">
    <source>
        <dbReference type="Proteomes" id="UP001207337"/>
    </source>
</evidence>
<gene>
    <name evidence="2" type="ORF">LQ318_15320</name>
</gene>
<dbReference type="EMBL" id="JAJNDC010000005">
    <property type="protein sequence ID" value="MCW9714277.1"/>
    <property type="molecule type" value="Genomic_DNA"/>
</dbReference>
<dbReference type="InterPro" id="IPR000073">
    <property type="entry name" value="AB_hydrolase_1"/>
</dbReference>
<dbReference type="InterPro" id="IPR029058">
    <property type="entry name" value="AB_hydrolase_fold"/>
</dbReference>
<evidence type="ECO:0000313" key="2">
    <source>
        <dbReference type="EMBL" id="MCW9714277.1"/>
    </source>
</evidence>
<dbReference type="RefSeq" id="WP_265791462.1">
    <property type="nucleotide sequence ID" value="NZ_BAABRS010000005.1"/>
</dbReference>
<name>A0ABT3Q2E4_9BACT</name>
<organism evidence="2 3">
    <name type="scientific">Fodinibius salicampi</name>
    <dbReference type="NCBI Taxonomy" id="1920655"/>
    <lineage>
        <taxon>Bacteria</taxon>
        <taxon>Pseudomonadati</taxon>
        <taxon>Balneolota</taxon>
        <taxon>Balneolia</taxon>
        <taxon>Balneolales</taxon>
        <taxon>Balneolaceae</taxon>
        <taxon>Fodinibius</taxon>
    </lineage>
</organism>
<dbReference type="Pfam" id="PF00561">
    <property type="entry name" value="Abhydrolase_1"/>
    <property type="match status" value="1"/>
</dbReference>
<proteinExistence type="predicted"/>
<feature type="domain" description="AB hydrolase-1" evidence="1">
    <location>
        <begin position="3"/>
        <end position="109"/>
    </location>
</feature>
<dbReference type="Proteomes" id="UP001207337">
    <property type="component" value="Unassembled WGS sequence"/>
</dbReference>
<protein>
    <submittedName>
        <fullName evidence="2">Alpha/beta hydrolase</fullName>
    </submittedName>
</protein>
<dbReference type="PANTHER" id="PTHR43798">
    <property type="entry name" value="MONOACYLGLYCEROL LIPASE"/>
    <property type="match status" value="1"/>
</dbReference>
<reference evidence="2 3" key="1">
    <citation type="submission" date="2021-11" db="EMBL/GenBank/DDBJ databases">
        <title>Aliifidinibius sp. nov., a new bacterium isolated from saline soil.</title>
        <authorList>
            <person name="Galisteo C."/>
            <person name="De La Haba R."/>
            <person name="Sanchez-Porro C."/>
            <person name="Ventosa A."/>
        </authorList>
    </citation>
    <scope>NUCLEOTIDE SEQUENCE [LARGE SCALE GENOMIC DNA]</scope>
    <source>
        <strain evidence="2 3">KACC 190600</strain>
    </source>
</reference>
<dbReference type="Gene3D" id="3.40.50.1820">
    <property type="entry name" value="alpha/beta hydrolase"/>
    <property type="match status" value="1"/>
</dbReference>